<evidence type="ECO:0000256" key="3">
    <source>
        <dbReference type="ARBA" id="ARBA00017105"/>
    </source>
</evidence>
<keyword evidence="5" id="KW-0646">Protease inhibitor</keyword>
<evidence type="ECO:0000256" key="2">
    <source>
        <dbReference type="ARBA" id="ARBA00004613"/>
    </source>
</evidence>
<dbReference type="InterPro" id="IPR008197">
    <property type="entry name" value="WAP_dom"/>
</dbReference>
<evidence type="ECO:0000256" key="6">
    <source>
        <dbReference type="ARBA" id="ARBA00022729"/>
    </source>
</evidence>
<dbReference type="GO" id="GO:0045087">
    <property type="term" value="P:innate immune response"/>
    <property type="evidence" value="ECO:0007669"/>
    <property type="project" value="TreeGrafter"/>
</dbReference>
<keyword evidence="6" id="KW-0732">Signal</keyword>
<dbReference type="Pfam" id="PF00095">
    <property type="entry name" value="WAP"/>
    <property type="match status" value="2"/>
</dbReference>
<keyword evidence="4" id="KW-0964">Secreted</keyword>
<gene>
    <name evidence="11" type="ORF">SUZIE_206380</name>
</gene>
<feature type="compositionally biased region" description="Low complexity" evidence="9">
    <location>
        <begin position="104"/>
        <end position="114"/>
    </location>
</feature>
<dbReference type="PROSITE" id="PS51390">
    <property type="entry name" value="WAP"/>
    <property type="match status" value="2"/>
</dbReference>
<keyword evidence="8" id="KW-1015">Disulfide bond</keyword>
<feature type="compositionally biased region" description="Gly residues" evidence="9">
    <location>
        <begin position="139"/>
        <end position="151"/>
    </location>
</feature>
<feature type="compositionally biased region" description="Polar residues" evidence="9">
    <location>
        <begin position="115"/>
        <end position="124"/>
    </location>
</feature>
<evidence type="ECO:0000256" key="1">
    <source>
        <dbReference type="ARBA" id="ARBA00003209"/>
    </source>
</evidence>
<evidence type="ECO:0000256" key="5">
    <source>
        <dbReference type="ARBA" id="ARBA00022690"/>
    </source>
</evidence>
<feature type="domain" description="WAP" evidence="10">
    <location>
        <begin position="45"/>
        <end position="92"/>
    </location>
</feature>
<dbReference type="InterPro" id="IPR036645">
    <property type="entry name" value="Elafin-like_sf"/>
</dbReference>
<keyword evidence="7" id="KW-0677">Repeat</keyword>
<dbReference type="PRINTS" id="PR00003">
    <property type="entry name" value="4DISULPHCORE"/>
</dbReference>
<dbReference type="PANTHER" id="PTHR19441:SF39">
    <property type="entry name" value="WAP FOUR-DISULFIDE CORE DOMAIN PROTEIN 5"/>
    <property type="match status" value="1"/>
</dbReference>
<proteinExistence type="predicted"/>
<dbReference type="GO" id="GO:0019731">
    <property type="term" value="P:antibacterial humoral response"/>
    <property type="evidence" value="ECO:0007669"/>
    <property type="project" value="TreeGrafter"/>
</dbReference>
<dbReference type="Gene3D" id="4.10.75.10">
    <property type="entry name" value="Elafin-like"/>
    <property type="match status" value="2"/>
</dbReference>
<evidence type="ECO:0000256" key="7">
    <source>
        <dbReference type="ARBA" id="ARBA00022737"/>
    </source>
</evidence>
<comment type="function">
    <text evidence="1">Putative acid-stable proteinase inhibitor.</text>
</comment>
<dbReference type="InterPro" id="IPR050514">
    <property type="entry name" value="WAP_four-disulfide_core"/>
</dbReference>
<dbReference type="GO" id="GO:0004867">
    <property type="term" value="F:serine-type endopeptidase inhibitor activity"/>
    <property type="evidence" value="ECO:0007669"/>
    <property type="project" value="TreeGrafter"/>
</dbReference>
<dbReference type="EMBL" id="JAATJV010438068">
    <property type="protein sequence ID" value="MBZ3890120.1"/>
    <property type="molecule type" value="Genomic_DNA"/>
</dbReference>
<evidence type="ECO:0000256" key="8">
    <source>
        <dbReference type="ARBA" id="ARBA00023157"/>
    </source>
</evidence>
<dbReference type="SUPFAM" id="SSF57256">
    <property type="entry name" value="Elafin-like"/>
    <property type="match status" value="2"/>
</dbReference>
<organism evidence="11 12">
    <name type="scientific">Sciurus carolinensis</name>
    <name type="common">Eastern gray squirrel</name>
    <dbReference type="NCBI Taxonomy" id="30640"/>
    <lineage>
        <taxon>Eukaryota</taxon>
        <taxon>Metazoa</taxon>
        <taxon>Chordata</taxon>
        <taxon>Craniata</taxon>
        <taxon>Vertebrata</taxon>
        <taxon>Euteleostomi</taxon>
        <taxon>Mammalia</taxon>
        <taxon>Eutheria</taxon>
        <taxon>Euarchontoglires</taxon>
        <taxon>Glires</taxon>
        <taxon>Rodentia</taxon>
        <taxon>Sciuromorpha</taxon>
        <taxon>Sciuridae</taxon>
        <taxon>Sciurinae</taxon>
        <taxon>Sciurini</taxon>
        <taxon>Sciurus</taxon>
    </lineage>
</organism>
<dbReference type="GO" id="GO:0005615">
    <property type="term" value="C:extracellular space"/>
    <property type="evidence" value="ECO:0007669"/>
    <property type="project" value="TreeGrafter"/>
</dbReference>
<evidence type="ECO:0000313" key="12">
    <source>
        <dbReference type="Proteomes" id="UP001166674"/>
    </source>
</evidence>
<dbReference type="PANTHER" id="PTHR19441">
    <property type="entry name" value="WHEY ACDIC PROTEIN WAP"/>
    <property type="match status" value="1"/>
</dbReference>
<comment type="subcellular location">
    <subcellularLocation>
        <location evidence="2">Secreted</location>
    </subcellularLocation>
</comment>
<feature type="non-terminal residue" evidence="11">
    <location>
        <position position="1"/>
    </location>
</feature>
<keyword evidence="12" id="KW-1185">Reference proteome</keyword>
<evidence type="ECO:0000259" key="10">
    <source>
        <dbReference type="PROSITE" id="PS51390"/>
    </source>
</evidence>
<evidence type="ECO:0000256" key="9">
    <source>
        <dbReference type="SAM" id="MobiDB-lite"/>
    </source>
</evidence>
<reference evidence="11" key="1">
    <citation type="submission" date="2020-03" db="EMBL/GenBank/DDBJ databases">
        <title>Studies in the Genomics of Life Span.</title>
        <authorList>
            <person name="Glass D."/>
        </authorList>
    </citation>
    <scope>NUCLEOTIDE SEQUENCE</scope>
    <source>
        <strain evidence="11">SUZIE</strain>
        <tissue evidence="11">Muscle</tissue>
    </source>
</reference>
<feature type="domain" description="WAP" evidence="10">
    <location>
        <begin position="1"/>
        <end position="44"/>
    </location>
</feature>
<accession>A0AA41NGS8</accession>
<evidence type="ECO:0000256" key="4">
    <source>
        <dbReference type="ARBA" id="ARBA00022525"/>
    </source>
</evidence>
<dbReference type="SMART" id="SM00217">
    <property type="entry name" value="WAP"/>
    <property type="match status" value="2"/>
</dbReference>
<comment type="caution">
    <text evidence="11">The sequence shown here is derived from an EMBL/GenBank/DDBJ whole genome shotgun (WGS) entry which is preliminary data.</text>
</comment>
<dbReference type="AlphaFoldDB" id="A0AA41NGS8"/>
<protein>
    <recommendedName>
        <fullName evidence="3">WAP four-disulfide core domain protein 5</fullName>
    </recommendedName>
</protein>
<name>A0AA41NGS8_SCICA</name>
<feature type="region of interest" description="Disordered" evidence="9">
    <location>
        <begin position="82"/>
        <end position="157"/>
    </location>
</feature>
<sequence length="157" mass="16739">KWGGCPPDDEPCLLSVPDQCMNDRQCPSSLKCCYRACFRQCVPRVSVKLGSCPQDRLRCLSPTKHVCSQDSDCSGKKRCCRSACGRDCRDPARGTAPGDLGQGPPSASPSSDASLQFSKFNRSPPQKPGPLWPEPEVDGAGGPCWYGGGTGEPPFSS</sequence>
<dbReference type="Proteomes" id="UP001166674">
    <property type="component" value="Unassembled WGS sequence"/>
</dbReference>
<evidence type="ECO:0000313" key="11">
    <source>
        <dbReference type="EMBL" id="MBZ3890120.1"/>
    </source>
</evidence>